<protein>
    <recommendedName>
        <fullName evidence="1">DUF6438 domain-containing protein</fullName>
    </recommendedName>
</protein>
<gene>
    <name evidence="2" type="ORF">KK2020170_07410</name>
</gene>
<dbReference type="Proteomes" id="UP000825258">
    <property type="component" value="Chromosome"/>
</dbReference>
<dbReference type="InterPro" id="IPR045497">
    <property type="entry name" value="DUF6438"/>
</dbReference>
<dbReference type="RefSeq" id="WP_221259475.1">
    <property type="nucleotide sequence ID" value="NZ_AP024749.1"/>
</dbReference>
<sequence length="375" mass="43947">MKNFIVIIISIFLFSCEKEVKISLKGEWTLDSIIDYGDRKDHLFAEDEFDDIANFKILNDSIIEFKSGFFDYLELTNRIDKSSSSALYYLGTQTKYSLKDSLLIFYNKNDNKKDTIRILKSDVDKISIQLKNKVTLNLKKINNKYFNSTKYDAVVVDRSPCLGYCPFNFTYIDRQGNFYFKNKGYNTIDGNIATKVSQDKVDYYFNIFDKIDIEKFEKTYQLSATDGQSNTISFFKNGKVVKTISTYLTSPIELKTVINELSYAYQFMLDEIKYYSVLGDDYLFGMQFENSNLRLLDSESDFLEVSLSMGKEVEIFFEPKYEMQVKAFYSEGPFKKILTDGRYYKFIKKDDSSFTIDLGYNFIEINPILKEDRYN</sequence>
<proteinExistence type="predicted"/>
<feature type="domain" description="DUF6438" evidence="1">
    <location>
        <begin position="154"/>
        <end position="262"/>
    </location>
</feature>
<evidence type="ECO:0000313" key="2">
    <source>
        <dbReference type="EMBL" id="BCY27873.1"/>
    </source>
</evidence>
<dbReference type="PROSITE" id="PS51257">
    <property type="entry name" value="PROKAR_LIPOPROTEIN"/>
    <property type="match status" value="1"/>
</dbReference>
<dbReference type="EMBL" id="AP024749">
    <property type="protein sequence ID" value="BCY27873.1"/>
    <property type="molecule type" value="Genomic_DNA"/>
</dbReference>
<dbReference type="Pfam" id="PF20033">
    <property type="entry name" value="DUF6438"/>
    <property type="match status" value="1"/>
</dbReference>
<reference evidence="2 3" key="1">
    <citation type="submission" date="2021-06" db="EMBL/GenBank/DDBJ databases">
        <title>Whole genome sequences of Flavobacterium sp. KK2020170 and assembly.</title>
        <authorList>
            <person name="Kitahara K."/>
            <person name="Miyoshi S."/>
            <person name="Uesaka K."/>
        </authorList>
    </citation>
    <scope>NUCLEOTIDE SEQUENCE [LARGE SCALE GENOMIC DNA]</scope>
    <source>
        <strain evidence="2 3">KK2020170</strain>
    </source>
</reference>
<accession>A0ABM7S2Q2</accession>
<evidence type="ECO:0000259" key="1">
    <source>
        <dbReference type="Pfam" id="PF20033"/>
    </source>
</evidence>
<keyword evidence="3" id="KW-1185">Reference proteome</keyword>
<name>A0ABM7S2Q2_9FLAO</name>
<evidence type="ECO:0000313" key="3">
    <source>
        <dbReference type="Proteomes" id="UP000825258"/>
    </source>
</evidence>
<organism evidence="2 3">
    <name type="scientific">Flavobacterium okayamense</name>
    <dbReference type="NCBI Taxonomy" id="2830782"/>
    <lineage>
        <taxon>Bacteria</taxon>
        <taxon>Pseudomonadati</taxon>
        <taxon>Bacteroidota</taxon>
        <taxon>Flavobacteriia</taxon>
        <taxon>Flavobacteriales</taxon>
        <taxon>Flavobacteriaceae</taxon>
        <taxon>Flavobacterium</taxon>
    </lineage>
</organism>